<dbReference type="PANTHER" id="PTHR15440">
    <property type="entry name" value="XRP2 PROTEIN"/>
    <property type="match status" value="1"/>
</dbReference>
<feature type="binding site" evidence="4">
    <location>
        <begin position="125"/>
        <end position="128"/>
    </location>
    <ligand>
        <name>GTP</name>
        <dbReference type="ChEBI" id="CHEBI:37565"/>
    </ligand>
</feature>
<dbReference type="InterPro" id="IPR012945">
    <property type="entry name" value="Tubulin-bd_cofactor_C_dom"/>
</dbReference>
<keyword evidence="2 3" id="KW-0547">Nucleotide-binding</keyword>
<dbReference type="PROSITE" id="PS51329">
    <property type="entry name" value="C_CAP_COFACTOR_C"/>
    <property type="match status" value="1"/>
</dbReference>
<feature type="domain" description="C-CAP/cofactor C-like" evidence="5">
    <location>
        <begin position="41"/>
        <end position="189"/>
    </location>
</feature>
<name>A0A7I5EAN0_HAECO</name>
<evidence type="ECO:0000256" key="3">
    <source>
        <dbReference type="PIRNR" id="PIRNR037947"/>
    </source>
</evidence>
<organism evidence="6 7">
    <name type="scientific">Haemonchus contortus</name>
    <name type="common">Barber pole worm</name>
    <dbReference type="NCBI Taxonomy" id="6289"/>
    <lineage>
        <taxon>Eukaryota</taxon>
        <taxon>Metazoa</taxon>
        <taxon>Ecdysozoa</taxon>
        <taxon>Nematoda</taxon>
        <taxon>Chromadorea</taxon>
        <taxon>Rhabditida</taxon>
        <taxon>Rhabditina</taxon>
        <taxon>Rhabditomorpha</taxon>
        <taxon>Strongyloidea</taxon>
        <taxon>Trichostrongylidae</taxon>
        <taxon>Haemonchus</taxon>
    </lineage>
</organism>
<dbReference type="Proteomes" id="UP000025227">
    <property type="component" value="Unplaced"/>
</dbReference>
<dbReference type="OrthoDB" id="194775at2759"/>
<dbReference type="SUPFAM" id="SSF69340">
    <property type="entry name" value="C-terminal domain of adenylylcyclase associated protein"/>
    <property type="match status" value="1"/>
</dbReference>
<evidence type="ECO:0000259" key="5">
    <source>
        <dbReference type="PROSITE" id="PS51329"/>
    </source>
</evidence>
<dbReference type="InterPro" id="IPR006599">
    <property type="entry name" value="CARP_motif"/>
</dbReference>
<dbReference type="InterPro" id="IPR016098">
    <property type="entry name" value="CAP/MinC_C"/>
</dbReference>
<evidence type="ECO:0000256" key="2">
    <source>
        <dbReference type="ARBA" id="ARBA00022741"/>
    </source>
</evidence>
<sequence>MPWLSCCHRAPKSKREDQYKVAEEPEEVNVEENQGEAMFSWERRPQMDIDKYRIHDLEGATEIRRGIAGQPMAIETCKNSKLLVLDHTSTITVDDCSDCLIVLAPCAGSVFLRDCQSCTVLVACQQLRTRDCRSLHIALHCATQPIIEETSDAIFHPLVLHYDAFVDDLIAARLSPFSRHSTSVHDFTPEKGSLHYKISREALELSSDYASVLASQRLLADVNDSDIPYCQEPFGKSHYFQAVNSDGEQRLTFVKRCQKVAQAVVASPPLRLVSTNEIDLQKHGSKLGISTKNSSTLVVLEVSGDGDVLEQIMTDGGFEKVPEHSESTFASSLAAINQIMLS</sequence>
<evidence type="ECO:0000313" key="7">
    <source>
        <dbReference type="WBParaSite" id="HCON_00106660-00001"/>
    </source>
</evidence>
<proteinExistence type="inferred from homology"/>
<accession>A0A7I5EAN0</accession>
<evidence type="ECO:0000256" key="4">
    <source>
        <dbReference type="PIRSR" id="PIRSR037947-1"/>
    </source>
</evidence>
<dbReference type="GO" id="GO:1990075">
    <property type="term" value="C:periciliary membrane compartment"/>
    <property type="evidence" value="ECO:0007669"/>
    <property type="project" value="TreeGrafter"/>
</dbReference>
<dbReference type="WBParaSite" id="HCON_00106660-00001">
    <property type="protein sequence ID" value="HCON_00106660-00001"/>
    <property type="gene ID" value="HCON_00106660"/>
</dbReference>
<dbReference type="Pfam" id="PF07986">
    <property type="entry name" value="TBCC"/>
    <property type="match status" value="1"/>
</dbReference>
<dbReference type="PIRSF" id="PIRSF037947">
    <property type="entry name" value="Protein_XRP2"/>
    <property type="match status" value="1"/>
</dbReference>
<dbReference type="SMART" id="SM00673">
    <property type="entry name" value="CARP"/>
    <property type="match status" value="2"/>
</dbReference>
<protein>
    <recommendedName>
        <fullName evidence="3">Protein XRP2</fullName>
    </recommendedName>
</protein>
<keyword evidence="6" id="KW-1185">Reference proteome</keyword>
<dbReference type="GO" id="GO:0005096">
    <property type="term" value="F:GTPase activator activity"/>
    <property type="evidence" value="ECO:0007669"/>
    <property type="project" value="UniProtKB-UniRule"/>
</dbReference>
<keyword evidence="3 4" id="KW-0342">GTP-binding</keyword>
<dbReference type="InterPro" id="IPR036223">
    <property type="entry name" value="CAP_C_sf"/>
</dbReference>
<dbReference type="GO" id="GO:0005929">
    <property type="term" value="C:cilium"/>
    <property type="evidence" value="ECO:0007669"/>
    <property type="project" value="TreeGrafter"/>
</dbReference>
<dbReference type="Gene3D" id="2.160.20.70">
    <property type="match status" value="1"/>
</dbReference>
<dbReference type="OMA" id="HCATQPI"/>
<dbReference type="InterPro" id="IPR039093">
    <property type="entry name" value="XRP2"/>
</dbReference>
<comment type="similarity">
    <text evidence="1 3">Belongs to the TBCC family.</text>
</comment>
<dbReference type="GO" id="GO:0006892">
    <property type="term" value="P:post-Golgi vesicle-mediated transport"/>
    <property type="evidence" value="ECO:0007669"/>
    <property type="project" value="TreeGrafter"/>
</dbReference>
<evidence type="ECO:0000313" key="6">
    <source>
        <dbReference type="Proteomes" id="UP000025227"/>
    </source>
</evidence>
<reference evidence="7" key="1">
    <citation type="submission" date="2020-12" db="UniProtKB">
        <authorList>
            <consortium name="WormBaseParasite"/>
        </authorList>
    </citation>
    <scope>IDENTIFICATION</scope>
    <source>
        <strain evidence="7">MHco3</strain>
    </source>
</reference>
<dbReference type="InterPro" id="IPR017901">
    <property type="entry name" value="C-CAP_CF_C-like"/>
</dbReference>
<dbReference type="PANTHER" id="PTHR15440:SF0">
    <property type="entry name" value="PROTEIN XRP2"/>
    <property type="match status" value="1"/>
</dbReference>
<comment type="function">
    <text evidence="3">Acts as a GTPase-activating protein (GAP) for tubulin in concert with tubulin-specific chaperone C, but does not enhance tubulin heterodimerization.</text>
</comment>
<feature type="binding site" evidence="4">
    <location>
        <begin position="108"/>
        <end position="109"/>
    </location>
    <ligand>
        <name>GTP</name>
        <dbReference type="ChEBI" id="CHEBI:37565"/>
    </ligand>
</feature>
<dbReference type="AlphaFoldDB" id="A0A7I5EAN0"/>
<evidence type="ECO:0000256" key="1">
    <source>
        <dbReference type="ARBA" id="ARBA00008848"/>
    </source>
</evidence>
<keyword evidence="3" id="KW-0343">GTPase activation</keyword>
<dbReference type="GO" id="GO:0005525">
    <property type="term" value="F:GTP binding"/>
    <property type="evidence" value="ECO:0007669"/>
    <property type="project" value="UniProtKB-UniRule"/>
</dbReference>